<accession>G0N1T0</accession>
<proteinExistence type="predicted"/>
<dbReference type="InParanoid" id="G0N1T0"/>
<feature type="transmembrane region" description="Helical" evidence="5">
    <location>
        <begin position="180"/>
        <end position="202"/>
    </location>
</feature>
<dbReference type="InterPro" id="IPR051080">
    <property type="entry name" value="Nematode_rcpt-like_serp_alpha"/>
</dbReference>
<feature type="transmembrane region" description="Helical" evidence="5">
    <location>
        <begin position="268"/>
        <end position="293"/>
    </location>
</feature>
<evidence type="ECO:0000256" key="3">
    <source>
        <dbReference type="ARBA" id="ARBA00022989"/>
    </source>
</evidence>
<dbReference type="PANTHER" id="PTHR31357:SF16">
    <property type="entry name" value="G_PROTEIN_RECEP_F1_2 DOMAIN-CONTAINING PROTEIN-RELATED"/>
    <property type="match status" value="1"/>
</dbReference>
<evidence type="ECO:0000313" key="6">
    <source>
        <dbReference type="EMBL" id="EGT50365.1"/>
    </source>
</evidence>
<dbReference type="GO" id="GO:0016020">
    <property type="term" value="C:membrane"/>
    <property type="evidence" value="ECO:0007669"/>
    <property type="project" value="UniProtKB-SubCell"/>
</dbReference>
<protein>
    <submittedName>
        <fullName evidence="6">Uncharacterized protein</fullName>
    </submittedName>
</protein>
<dbReference type="eggNOG" id="ENOG502T068">
    <property type="taxonomic scope" value="Eukaryota"/>
</dbReference>
<feature type="transmembrane region" description="Helical" evidence="5">
    <location>
        <begin position="14"/>
        <end position="37"/>
    </location>
</feature>
<evidence type="ECO:0000256" key="2">
    <source>
        <dbReference type="ARBA" id="ARBA00022692"/>
    </source>
</evidence>
<reference evidence="7" key="1">
    <citation type="submission" date="2011-07" db="EMBL/GenBank/DDBJ databases">
        <authorList>
            <consortium name="Caenorhabditis brenneri Sequencing and Analysis Consortium"/>
            <person name="Wilson R.K."/>
        </authorList>
    </citation>
    <scope>NUCLEOTIDE SEQUENCE [LARGE SCALE GENOMIC DNA]</scope>
    <source>
        <strain evidence="7">PB2801</strain>
    </source>
</reference>
<dbReference type="Proteomes" id="UP000008068">
    <property type="component" value="Unassembled WGS sequence"/>
</dbReference>
<dbReference type="Pfam" id="PF10292">
    <property type="entry name" value="7TM_GPCR_Srab"/>
    <property type="match status" value="1"/>
</dbReference>
<keyword evidence="4 5" id="KW-0472">Membrane</keyword>
<keyword evidence="7" id="KW-1185">Reference proteome</keyword>
<dbReference type="EMBL" id="GL379828">
    <property type="protein sequence ID" value="EGT50365.1"/>
    <property type="molecule type" value="Genomic_DNA"/>
</dbReference>
<evidence type="ECO:0000256" key="4">
    <source>
        <dbReference type="ARBA" id="ARBA00023136"/>
    </source>
</evidence>
<keyword evidence="3 5" id="KW-1133">Transmembrane helix</keyword>
<organism evidence="7">
    <name type="scientific">Caenorhabditis brenneri</name>
    <name type="common">Nematode worm</name>
    <dbReference type="NCBI Taxonomy" id="135651"/>
    <lineage>
        <taxon>Eukaryota</taxon>
        <taxon>Metazoa</taxon>
        <taxon>Ecdysozoa</taxon>
        <taxon>Nematoda</taxon>
        <taxon>Chromadorea</taxon>
        <taxon>Rhabditida</taxon>
        <taxon>Rhabditina</taxon>
        <taxon>Rhabditomorpha</taxon>
        <taxon>Rhabditoidea</taxon>
        <taxon>Rhabditidae</taxon>
        <taxon>Peloderinae</taxon>
        <taxon>Caenorhabditis</taxon>
    </lineage>
</organism>
<evidence type="ECO:0000256" key="1">
    <source>
        <dbReference type="ARBA" id="ARBA00004141"/>
    </source>
</evidence>
<sequence>MICQEEYDLVFNRYFQIFVTLCVLSAFSSYFVLIILLKNVFKVYWHWNMKILFYTNMFVSFSLATTVNINFIGLWYRMYTYKDSCDVAIKLEYCEWLRRIFLGSFCLIGLNHWAMFLERMYATLRMSKYEKSLPFLGIILVVLIIVIAYFVVELIMLPEDPLEYVPSCLSISATKIGNGLYWLFTIQSGMEILLAFLQLLLLRFNRKRCEKVKHLDDNLSEKYQMNENLAVSEQMSPLVITCSMVIGFYQIIAIVLRRFRLDMTKNNYTILAFAIFIIPHLPLILNLMSVYTLHKQLKARDEMAKKAVRIDIERNANFTNDFYNWDEGFNFKYAQKPVKTSRNYFALPKFFHNKVRTVQ</sequence>
<feature type="transmembrane region" description="Helical" evidence="5">
    <location>
        <begin position="96"/>
        <end position="114"/>
    </location>
</feature>
<keyword evidence="2 5" id="KW-0812">Transmembrane</keyword>
<dbReference type="OrthoDB" id="5870698at2759"/>
<comment type="subcellular location">
    <subcellularLocation>
        <location evidence="1">Membrane</location>
        <topology evidence="1">Multi-pass membrane protein</topology>
    </subcellularLocation>
</comment>
<dbReference type="InterPro" id="IPR019408">
    <property type="entry name" value="7TM_GPCR_serpentine_rcpt_Srab"/>
</dbReference>
<dbReference type="PANTHER" id="PTHR31357">
    <property type="entry name" value="SERPENTINE RECEPTOR CLASS ALPHA-10"/>
    <property type="match status" value="1"/>
</dbReference>
<gene>
    <name evidence="6" type="ORF">CAEBREN_19055</name>
</gene>
<evidence type="ECO:0000313" key="7">
    <source>
        <dbReference type="Proteomes" id="UP000008068"/>
    </source>
</evidence>
<evidence type="ECO:0000256" key="5">
    <source>
        <dbReference type="SAM" id="Phobius"/>
    </source>
</evidence>
<dbReference type="GO" id="GO:0004984">
    <property type="term" value="F:olfactory receptor activity"/>
    <property type="evidence" value="ECO:0007669"/>
    <property type="project" value="TreeGrafter"/>
</dbReference>
<dbReference type="AlphaFoldDB" id="G0N1T0"/>
<dbReference type="OMA" id="NIFWHIN"/>
<feature type="transmembrane region" description="Helical" evidence="5">
    <location>
        <begin position="58"/>
        <end position="76"/>
    </location>
</feature>
<name>G0N1T0_CAEBE</name>
<dbReference type="HOGENOM" id="CLU_772149_0_0_1"/>
<feature type="transmembrane region" description="Helical" evidence="5">
    <location>
        <begin position="135"/>
        <end position="157"/>
    </location>
</feature>
<feature type="transmembrane region" description="Helical" evidence="5">
    <location>
        <begin position="238"/>
        <end position="256"/>
    </location>
</feature>